<dbReference type="SUPFAM" id="SSF52113">
    <property type="entry name" value="BRCT domain"/>
    <property type="match status" value="3"/>
</dbReference>
<feature type="compositionally biased region" description="Low complexity" evidence="2">
    <location>
        <begin position="231"/>
        <end position="243"/>
    </location>
</feature>
<dbReference type="Proteomes" id="UP000217790">
    <property type="component" value="Unassembled WGS sequence"/>
</dbReference>
<dbReference type="SMART" id="SM00292">
    <property type="entry name" value="BRCT"/>
    <property type="match status" value="4"/>
</dbReference>
<dbReference type="PANTHER" id="PTHR13561:SF20">
    <property type="entry name" value="DNA TOPOISOMERASE 2-BINDING PROTEIN 1"/>
    <property type="match status" value="1"/>
</dbReference>
<dbReference type="STRING" id="47427.A0A2H3E822"/>
<dbReference type="InterPro" id="IPR001357">
    <property type="entry name" value="BRCT_dom"/>
</dbReference>
<organism evidence="4 5">
    <name type="scientific">Armillaria gallica</name>
    <name type="common">Bulbous honey fungus</name>
    <name type="synonym">Armillaria bulbosa</name>
    <dbReference type="NCBI Taxonomy" id="47427"/>
    <lineage>
        <taxon>Eukaryota</taxon>
        <taxon>Fungi</taxon>
        <taxon>Dikarya</taxon>
        <taxon>Basidiomycota</taxon>
        <taxon>Agaricomycotina</taxon>
        <taxon>Agaricomycetes</taxon>
        <taxon>Agaricomycetidae</taxon>
        <taxon>Agaricales</taxon>
        <taxon>Marasmiineae</taxon>
        <taxon>Physalacriaceae</taxon>
        <taxon>Armillaria</taxon>
    </lineage>
</organism>
<dbReference type="PANTHER" id="PTHR13561">
    <property type="entry name" value="DNA REPLICATION REGULATOR DPB11-RELATED"/>
    <property type="match status" value="1"/>
</dbReference>
<dbReference type="GO" id="GO:0007095">
    <property type="term" value="P:mitotic G2 DNA damage checkpoint signaling"/>
    <property type="evidence" value="ECO:0007669"/>
    <property type="project" value="TreeGrafter"/>
</dbReference>
<feature type="region of interest" description="Disordered" evidence="2">
    <location>
        <begin position="224"/>
        <end position="251"/>
    </location>
</feature>
<feature type="region of interest" description="Disordered" evidence="2">
    <location>
        <begin position="277"/>
        <end position="308"/>
    </location>
</feature>
<dbReference type="AlphaFoldDB" id="A0A2H3E822"/>
<feature type="domain" description="BRCT" evidence="3">
    <location>
        <begin position="440"/>
        <end position="531"/>
    </location>
</feature>
<dbReference type="PROSITE" id="PS50172">
    <property type="entry name" value="BRCT"/>
    <property type="match status" value="4"/>
</dbReference>
<sequence>MDQCPRPFLGMVICATGIQDKARHPTLFRKAVELGAQTAQAFTDRVTHLVAKDHGGAKYNCALQLKIPILQPEWIIESYEVWLRGDDIDVQESLEKYRLPVFSGVILSISGITDVERRTQINRLLIQQKGVYAKELERPVKVTHLLCSGDDETDKMKYAEKFNQRKEANIHLVWEEWFWDSLEFGGRFDEGKYQVRRPRPERKSIIERSYFSYLSKHQFTCFSPLAPPSSSPTTEPESTMSLPNNADEEEELASINRIPAVTIKVWQSLLQHRGYEVSSQGRLVRSPTKPRPTKQPLEDRPPSPTGESIITKFRRVNSFAPPKQATGEIPFARSHSEPVAGPSSAAATSTLFAGIKFCALGEAKSASVKDAIERSGGSLTSEEDDADYILVRLVSGSKFFRSEMDQEQRKKYRTECWLERSIFEEKHCDPEAHVSFTPLGIEVPLPNAEKVLISFSGLDESEAYFTRRLVRALGMTLAPVFSRQATHLLCPSATGAKFNKAREWGVPVVHMGWLTEAVRTGSVPDVPAFLVASMNIDRKGKGKADDDSAMFDITNGELLLKANILPGIHTLCQA</sequence>
<evidence type="ECO:0000259" key="3">
    <source>
        <dbReference type="PROSITE" id="PS50172"/>
    </source>
</evidence>
<feature type="domain" description="BRCT" evidence="3">
    <location>
        <begin position="3"/>
        <end position="80"/>
    </location>
</feature>
<dbReference type="Pfam" id="PF00533">
    <property type="entry name" value="BRCT"/>
    <property type="match status" value="1"/>
</dbReference>
<evidence type="ECO:0000313" key="4">
    <source>
        <dbReference type="EMBL" id="PBK99288.1"/>
    </source>
</evidence>
<gene>
    <name evidence="4" type="ORF">ARMGADRAFT_919776</name>
</gene>
<evidence type="ECO:0000256" key="2">
    <source>
        <dbReference type="SAM" id="MobiDB-lite"/>
    </source>
</evidence>
<accession>A0A2H3E822</accession>
<reference evidence="5" key="1">
    <citation type="journal article" date="2017" name="Nat. Ecol. Evol.">
        <title>Genome expansion and lineage-specific genetic innovations in the forest pathogenic fungi Armillaria.</title>
        <authorList>
            <person name="Sipos G."/>
            <person name="Prasanna A.N."/>
            <person name="Walter M.C."/>
            <person name="O'Connor E."/>
            <person name="Balint B."/>
            <person name="Krizsan K."/>
            <person name="Kiss B."/>
            <person name="Hess J."/>
            <person name="Varga T."/>
            <person name="Slot J."/>
            <person name="Riley R."/>
            <person name="Boka B."/>
            <person name="Rigling D."/>
            <person name="Barry K."/>
            <person name="Lee J."/>
            <person name="Mihaltcheva S."/>
            <person name="LaButti K."/>
            <person name="Lipzen A."/>
            <person name="Waldron R."/>
            <person name="Moloney N.M."/>
            <person name="Sperisen C."/>
            <person name="Kredics L."/>
            <person name="Vagvoelgyi C."/>
            <person name="Patrignani A."/>
            <person name="Fitzpatrick D."/>
            <person name="Nagy I."/>
            <person name="Doyle S."/>
            <person name="Anderson J.B."/>
            <person name="Grigoriev I.V."/>
            <person name="Gueldener U."/>
            <person name="Muensterkoetter M."/>
            <person name="Nagy L.G."/>
        </authorList>
    </citation>
    <scope>NUCLEOTIDE SEQUENCE [LARGE SCALE GENOMIC DNA]</scope>
    <source>
        <strain evidence="5">Ar21-2</strain>
    </source>
</reference>
<dbReference type="GO" id="GO:0033314">
    <property type="term" value="P:mitotic DNA replication checkpoint signaling"/>
    <property type="evidence" value="ECO:0007669"/>
    <property type="project" value="TreeGrafter"/>
</dbReference>
<feature type="domain" description="BRCT" evidence="3">
    <location>
        <begin position="347"/>
        <end position="435"/>
    </location>
</feature>
<dbReference type="OMA" id="FATQWNI"/>
<evidence type="ECO:0000313" key="5">
    <source>
        <dbReference type="Proteomes" id="UP000217790"/>
    </source>
</evidence>
<dbReference type="Pfam" id="PF12738">
    <property type="entry name" value="PTCB-BRCT"/>
    <property type="match status" value="2"/>
</dbReference>
<dbReference type="GO" id="GO:0006270">
    <property type="term" value="P:DNA replication initiation"/>
    <property type="evidence" value="ECO:0007669"/>
    <property type="project" value="TreeGrafter"/>
</dbReference>
<dbReference type="FunCoup" id="A0A2H3E822">
    <property type="interactions" value="23"/>
</dbReference>
<name>A0A2H3E822_ARMGA</name>
<dbReference type="InterPro" id="IPR036420">
    <property type="entry name" value="BRCT_dom_sf"/>
</dbReference>
<dbReference type="InterPro" id="IPR059215">
    <property type="entry name" value="BRCT2_TopBP1-like"/>
</dbReference>
<evidence type="ECO:0000256" key="1">
    <source>
        <dbReference type="ARBA" id="ARBA00022737"/>
    </source>
</evidence>
<proteinExistence type="predicted"/>
<dbReference type="Gene3D" id="3.40.50.10190">
    <property type="entry name" value="BRCT domain"/>
    <property type="match status" value="4"/>
</dbReference>
<keyword evidence="5" id="KW-1185">Reference proteome</keyword>
<dbReference type="OrthoDB" id="251770at2759"/>
<feature type="domain" description="BRCT" evidence="3">
    <location>
        <begin position="97"/>
        <end position="195"/>
    </location>
</feature>
<protein>
    <recommendedName>
        <fullName evidence="3">BRCT domain-containing protein</fullName>
    </recommendedName>
</protein>
<keyword evidence="1" id="KW-0677">Repeat</keyword>
<dbReference type="EMBL" id="KZ293647">
    <property type="protein sequence ID" value="PBK99288.1"/>
    <property type="molecule type" value="Genomic_DNA"/>
</dbReference>
<dbReference type="CDD" id="cd17731">
    <property type="entry name" value="BRCT_TopBP1_rpt2_like"/>
    <property type="match status" value="1"/>
</dbReference>
<dbReference type="InParanoid" id="A0A2H3E822"/>